<dbReference type="EC" id="2.7.8.-" evidence="4"/>
<dbReference type="PANTHER" id="PTHR30576:SF10">
    <property type="entry name" value="SLL5057 PROTEIN"/>
    <property type="match status" value="1"/>
</dbReference>
<dbReference type="EMBL" id="JBHSQK010000096">
    <property type="protein sequence ID" value="MFC5952185.1"/>
    <property type="molecule type" value="Genomic_DNA"/>
</dbReference>
<dbReference type="PANTHER" id="PTHR30576">
    <property type="entry name" value="COLANIC BIOSYNTHESIS UDP-GLUCOSE LIPID CARRIER TRANSFERASE"/>
    <property type="match status" value="1"/>
</dbReference>
<dbReference type="GO" id="GO:0016740">
    <property type="term" value="F:transferase activity"/>
    <property type="evidence" value="ECO:0007669"/>
    <property type="project" value="UniProtKB-KW"/>
</dbReference>
<sequence length="210" mass="23630">MRRARLRGKRCLDLAVAAPALVVLSPLFLALAVLVRVCSPGPALFRQTRIGQHEQPFEMYKFRTMRSGCSDHLHREYVTRMLTDADVRNAVSDGLYKLDDDPRVTRLGAILRRTSLDELPQLINVVQGNMSLVGPRPMLPWETDLLGDVHRERFSVPAGITGLWQVSGRSRLSMTEALDLDVEYARRRTLLLDVSILVRTAGVLASREAR</sequence>
<evidence type="ECO:0000313" key="5">
    <source>
        <dbReference type="Proteomes" id="UP001596119"/>
    </source>
</evidence>
<evidence type="ECO:0000256" key="2">
    <source>
        <dbReference type="SAM" id="Phobius"/>
    </source>
</evidence>
<name>A0ABW1IG98_9PSEU</name>
<protein>
    <submittedName>
        <fullName evidence="4">Sugar transferase</fullName>
        <ecNumber evidence="4">2.7.8.-</ecNumber>
    </submittedName>
</protein>
<evidence type="ECO:0000313" key="4">
    <source>
        <dbReference type="EMBL" id="MFC5952185.1"/>
    </source>
</evidence>
<keyword evidence="4" id="KW-0808">Transferase</keyword>
<feature type="transmembrane region" description="Helical" evidence="2">
    <location>
        <begin position="12"/>
        <end position="35"/>
    </location>
</feature>
<dbReference type="RefSeq" id="WP_379570840.1">
    <property type="nucleotide sequence ID" value="NZ_JBHSQK010000096.1"/>
</dbReference>
<dbReference type="Pfam" id="PF02397">
    <property type="entry name" value="Bac_transf"/>
    <property type="match status" value="1"/>
</dbReference>
<comment type="caution">
    <text evidence="4">The sequence shown here is derived from an EMBL/GenBank/DDBJ whole genome shotgun (WGS) entry which is preliminary data.</text>
</comment>
<evidence type="ECO:0000259" key="3">
    <source>
        <dbReference type="Pfam" id="PF02397"/>
    </source>
</evidence>
<reference evidence="5" key="1">
    <citation type="journal article" date="2019" name="Int. J. Syst. Evol. Microbiol.">
        <title>The Global Catalogue of Microorganisms (GCM) 10K type strain sequencing project: providing services to taxonomists for standard genome sequencing and annotation.</title>
        <authorList>
            <consortium name="The Broad Institute Genomics Platform"/>
            <consortium name="The Broad Institute Genome Sequencing Center for Infectious Disease"/>
            <person name="Wu L."/>
            <person name="Ma J."/>
        </authorList>
    </citation>
    <scope>NUCLEOTIDE SEQUENCE [LARGE SCALE GENOMIC DNA]</scope>
    <source>
        <strain evidence="5">CGMCC 4.7397</strain>
    </source>
</reference>
<feature type="domain" description="Bacterial sugar transferase" evidence="3">
    <location>
        <begin position="9"/>
        <end position="204"/>
    </location>
</feature>
<proteinExistence type="inferred from homology"/>
<keyword evidence="2" id="KW-1133">Transmembrane helix</keyword>
<keyword evidence="2" id="KW-0472">Membrane</keyword>
<evidence type="ECO:0000256" key="1">
    <source>
        <dbReference type="ARBA" id="ARBA00006464"/>
    </source>
</evidence>
<keyword evidence="5" id="KW-1185">Reference proteome</keyword>
<gene>
    <name evidence="4" type="ORF">ACFQH9_28365</name>
</gene>
<dbReference type="InterPro" id="IPR003362">
    <property type="entry name" value="Bact_transf"/>
</dbReference>
<dbReference type="Proteomes" id="UP001596119">
    <property type="component" value="Unassembled WGS sequence"/>
</dbReference>
<accession>A0ABW1IG98</accession>
<organism evidence="4 5">
    <name type="scientific">Pseudonocardia lutea</name>
    <dbReference type="NCBI Taxonomy" id="2172015"/>
    <lineage>
        <taxon>Bacteria</taxon>
        <taxon>Bacillati</taxon>
        <taxon>Actinomycetota</taxon>
        <taxon>Actinomycetes</taxon>
        <taxon>Pseudonocardiales</taxon>
        <taxon>Pseudonocardiaceae</taxon>
        <taxon>Pseudonocardia</taxon>
    </lineage>
</organism>
<keyword evidence="2" id="KW-0812">Transmembrane</keyword>
<comment type="similarity">
    <text evidence="1">Belongs to the bacterial sugar transferase family.</text>
</comment>